<dbReference type="Pfam" id="PF07690">
    <property type="entry name" value="MFS_1"/>
    <property type="match status" value="2"/>
</dbReference>
<protein>
    <submittedName>
        <fullName evidence="7">MFS transporter</fullName>
    </submittedName>
</protein>
<evidence type="ECO:0000256" key="5">
    <source>
        <dbReference type="SAM" id="Phobius"/>
    </source>
</evidence>
<gene>
    <name evidence="7" type="ORF">TH6_04235</name>
</gene>
<dbReference type="GO" id="GO:0022857">
    <property type="term" value="F:transmembrane transporter activity"/>
    <property type="evidence" value="ECO:0007669"/>
    <property type="project" value="InterPro"/>
</dbReference>
<feature type="region of interest" description="Disordered" evidence="4">
    <location>
        <begin position="199"/>
        <end position="242"/>
    </location>
</feature>
<dbReference type="RefSeq" id="WP_062953634.1">
    <property type="nucleotide sequence ID" value="NZ_JPWB01000002.1"/>
</dbReference>
<dbReference type="Proteomes" id="UP000253061">
    <property type="component" value="Unassembled WGS sequence"/>
</dbReference>
<feature type="transmembrane region" description="Helical" evidence="5">
    <location>
        <begin position="78"/>
        <end position="111"/>
    </location>
</feature>
<dbReference type="InterPro" id="IPR036259">
    <property type="entry name" value="MFS_trans_sf"/>
</dbReference>
<dbReference type="InterPro" id="IPR050327">
    <property type="entry name" value="Proton-linked_MCT"/>
</dbReference>
<comment type="caution">
    <text evidence="7">The sequence shown here is derived from an EMBL/GenBank/DDBJ whole genome shotgun (WGS) entry which is preliminary data.</text>
</comment>
<feature type="transmembrane region" description="Helical" evidence="5">
    <location>
        <begin position="170"/>
        <end position="189"/>
    </location>
</feature>
<evidence type="ECO:0000313" key="8">
    <source>
        <dbReference type="Proteomes" id="UP000253061"/>
    </source>
</evidence>
<proteinExistence type="predicted"/>
<dbReference type="InterPro" id="IPR020846">
    <property type="entry name" value="MFS_dom"/>
</dbReference>
<dbReference type="PROSITE" id="PS50850">
    <property type="entry name" value="MFS"/>
    <property type="match status" value="1"/>
</dbReference>
<evidence type="ECO:0000313" key="7">
    <source>
        <dbReference type="EMBL" id="RCK23937.1"/>
    </source>
</evidence>
<name>A0A367VFG9_9PROT</name>
<feature type="transmembrane region" description="Helical" evidence="5">
    <location>
        <begin position="283"/>
        <end position="304"/>
    </location>
</feature>
<dbReference type="PANTHER" id="PTHR11360:SF308">
    <property type="entry name" value="BLL3089 PROTEIN"/>
    <property type="match status" value="1"/>
</dbReference>
<evidence type="ECO:0000256" key="4">
    <source>
        <dbReference type="SAM" id="MobiDB-lite"/>
    </source>
</evidence>
<keyword evidence="3 5" id="KW-0472">Membrane</keyword>
<feature type="compositionally biased region" description="Low complexity" evidence="4">
    <location>
        <begin position="206"/>
        <end position="231"/>
    </location>
</feature>
<feature type="transmembrane region" description="Helical" evidence="5">
    <location>
        <begin position="316"/>
        <end position="334"/>
    </location>
</feature>
<feature type="transmembrane region" description="Helical" evidence="5">
    <location>
        <begin position="340"/>
        <end position="361"/>
    </location>
</feature>
<organism evidence="7 8">
    <name type="scientific">Thalassospira profundimaris</name>
    <dbReference type="NCBI Taxonomy" id="502049"/>
    <lineage>
        <taxon>Bacteria</taxon>
        <taxon>Pseudomonadati</taxon>
        <taxon>Pseudomonadota</taxon>
        <taxon>Alphaproteobacteria</taxon>
        <taxon>Rhodospirillales</taxon>
        <taxon>Thalassospiraceae</taxon>
        <taxon>Thalassospira</taxon>
    </lineage>
</organism>
<dbReference type="AlphaFoldDB" id="A0A367VFG9"/>
<feature type="transmembrane region" description="Helical" evidence="5">
    <location>
        <begin position="373"/>
        <end position="395"/>
    </location>
</feature>
<sequence length="443" mass="47312">MQFFTLLRQAPRQLAFGALHSFGSSFGQTFLVALFVPFISASLALNETEFANIYAGITIASALCLPVVGRWIDKVDILSYSLATMALLALGCVMISLAGNVWMLIAALFVLRLAGQGLMSHVSMTGIARYFSRSRGRALAIASFGFPLAEAILPATLLALIAAFGWRYTYAGSAVFILVILLPAAIWLIRGDAKFRKAPTRSPAKSNESPNTSAATNAAPSNAAPSNADSTESPSPDASSDHPRLFKSLYVWFCMPMLAAPPLIMTALFFHQGAISTHKEIELGWFAAGFTVFAITSVLGAFGSGPLIDKHSARRLFPWHLIPMMVGIAILALTTTPWVILIYMGLVGITVGFATTLRTAIIPELVPLDEIGAVRSTLTAVMVLASAMGPAIYGWMFAADISIAMMLVITLIASTVVSIGSWFSERPGFYVPPNIAPQESHSG</sequence>
<dbReference type="SUPFAM" id="SSF103473">
    <property type="entry name" value="MFS general substrate transporter"/>
    <property type="match status" value="1"/>
</dbReference>
<feature type="domain" description="Major facilitator superfamily (MFS) profile" evidence="6">
    <location>
        <begin position="13"/>
        <end position="422"/>
    </location>
</feature>
<reference evidence="7 8" key="1">
    <citation type="submission" date="2014-07" db="EMBL/GenBank/DDBJ databases">
        <title>Draft genome sequence of Thalassospira profundimaris R8-17.</title>
        <authorList>
            <person name="Lai Q."/>
            <person name="Shao Z."/>
        </authorList>
    </citation>
    <scope>NUCLEOTIDE SEQUENCE [LARGE SCALE GENOMIC DNA]</scope>
    <source>
        <strain evidence="7 8">R8-17</strain>
    </source>
</reference>
<feature type="transmembrane region" description="Helical" evidence="5">
    <location>
        <begin position="26"/>
        <end position="45"/>
    </location>
</feature>
<feature type="transmembrane region" description="Helical" evidence="5">
    <location>
        <begin position="139"/>
        <end position="164"/>
    </location>
</feature>
<feature type="transmembrane region" description="Helical" evidence="5">
    <location>
        <begin position="249"/>
        <end position="271"/>
    </location>
</feature>
<evidence type="ECO:0000259" key="6">
    <source>
        <dbReference type="PROSITE" id="PS50850"/>
    </source>
</evidence>
<dbReference type="Gene3D" id="1.20.1250.20">
    <property type="entry name" value="MFS general substrate transporter like domains"/>
    <property type="match status" value="1"/>
</dbReference>
<accession>A0A367VFG9</accession>
<dbReference type="InterPro" id="IPR011701">
    <property type="entry name" value="MFS"/>
</dbReference>
<dbReference type="EMBL" id="JPWB01000002">
    <property type="protein sequence ID" value="RCK23937.1"/>
    <property type="molecule type" value="Genomic_DNA"/>
</dbReference>
<evidence type="ECO:0000256" key="3">
    <source>
        <dbReference type="ARBA" id="ARBA00023136"/>
    </source>
</evidence>
<feature type="transmembrane region" description="Helical" evidence="5">
    <location>
        <begin position="401"/>
        <end position="423"/>
    </location>
</feature>
<evidence type="ECO:0000256" key="2">
    <source>
        <dbReference type="ARBA" id="ARBA00022989"/>
    </source>
</evidence>
<keyword evidence="2 5" id="KW-1133">Transmembrane helix</keyword>
<dbReference type="PANTHER" id="PTHR11360">
    <property type="entry name" value="MONOCARBOXYLATE TRANSPORTER"/>
    <property type="match status" value="1"/>
</dbReference>
<keyword evidence="1 5" id="KW-0812">Transmembrane</keyword>
<evidence type="ECO:0000256" key="1">
    <source>
        <dbReference type="ARBA" id="ARBA00022692"/>
    </source>
</evidence>
<feature type="transmembrane region" description="Helical" evidence="5">
    <location>
        <begin position="52"/>
        <end position="72"/>
    </location>
</feature>